<evidence type="ECO:0000313" key="1">
    <source>
        <dbReference type="EMBL" id="CAF24071.1"/>
    </source>
</evidence>
<protein>
    <submittedName>
        <fullName evidence="1">Uncharacterized protein</fullName>
    </submittedName>
</protein>
<dbReference type="Pfam" id="PF23952">
    <property type="entry name" value="LRR_EndoS"/>
    <property type="match status" value="1"/>
</dbReference>
<sequence>MNSLINYLPSRVASQVTSATTDEEVFSYFLDNGNTSSSQNNNFTDLVKFFHQIPKNALESHIKLTELIVVEFNSVYSSEKISTETSEDIRQIFKQNFNWFEQHNIFKILDPNARVVINDKAILVNKLKICAQSELLAKMDLNSSATATGELKLDLPHPEAGRKIVKALQTGVFKNTKKVEKALNLVLEANDLEICPSIQEKIENNFIELLDKNTLLKFYLFTKQHQIATLEKSCLQLISTLSVSDLGKFWDSLDSIQTDGLDLSEIRQSCIDASVNLAIDLIKKKGPLKGFRAKIKMSCLKPILQHCVKIIGNRKVCELSNNQLLKLFNLVSRDFYEFEVDQAKIQSLSPFTNLVNLSRLTLTNAPKFYSLGGASKLTHIKHLNLSGCLALESIEEVGTSFKQLKTIDLTGCILLKNLAVLENCLNLEKVIIKNAELETIQSLRHMFNRCHIVTA</sequence>
<dbReference type="Gene3D" id="3.80.10.10">
    <property type="entry name" value="Ribonuclease Inhibitor"/>
    <property type="match status" value="1"/>
</dbReference>
<dbReference type="HOGENOM" id="CLU_601100_0_0_0"/>
<proteinExistence type="predicted"/>
<reference evidence="1 2" key="1">
    <citation type="journal article" date="2004" name="Science">
        <title>Illuminating the evolutionary history of chlamydiae.</title>
        <authorList>
            <person name="Horn M."/>
            <person name="Collingro A."/>
            <person name="Schmitz-Esser S."/>
            <person name="Beier C.L."/>
            <person name="Purkhold U."/>
            <person name="Fartmann B."/>
            <person name="Brandt P."/>
            <person name="Nyakatura G.J."/>
            <person name="Droege M."/>
            <person name="Frishman D."/>
            <person name="Rattei T."/>
            <person name="Mewes H."/>
            <person name="Wagner M."/>
        </authorList>
    </citation>
    <scope>NUCLEOTIDE SEQUENCE [LARGE SCALE GENOMIC DNA]</scope>
    <source>
        <strain evidence="1 2">UWE25</strain>
    </source>
</reference>
<dbReference type="InterPro" id="IPR011333">
    <property type="entry name" value="SKP1/BTB/POZ_sf"/>
</dbReference>
<accession>Q6MBH8</accession>
<dbReference type="KEGG" id="pcu:PC_RS06480"/>
<dbReference type="SUPFAM" id="SSF52058">
    <property type="entry name" value="L domain-like"/>
    <property type="match status" value="1"/>
</dbReference>
<dbReference type="InterPro" id="IPR032675">
    <property type="entry name" value="LRR_dom_sf"/>
</dbReference>
<name>Q6MBH8_PARUW</name>
<gene>
    <name evidence="1" type="ORF">PC_RS06480</name>
</gene>
<dbReference type="eggNOG" id="COG4886">
    <property type="taxonomic scope" value="Bacteria"/>
</dbReference>
<dbReference type="AlphaFoldDB" id="Q6MBH8"/>
<keyword evidence="2" id="KW-1185">Reference proteome</keyword>
<dbReference type="RefSeq" id="WP_011175896.1">
    <property type="nucleotide sequence ID" value="NC_005861.2"/>
</dbReference>
<dbReference type="Proteomes" id="UP000000529">
    <property type="component" value="Chromosome"/>
</dbReference>
<evidence type="ECO:0000313" key="2">
    <source>
        <dbReference type="Proteomes" id="UP000000529"/>
    </source>
</evidence>
<organism evidence="1 2">
    <name type="scientific">Protochlamydia amoebophila (strain UWE25)</name>
    <dbReference type="NCBI Taxonomy" id="264201"/>
    <lineage>
        <taxon>Bacteria</taxon>
        <taxon>Pseudomonadati</taxon>
        <taxon>Chlamydiota</taxon>
        <taxon>Chlamydiia</taxon>
        <taxon>Parachlamydiales</taxon>
        <taxon>Parachlamydiaceae</taxon>
        <taxon>Candidatus Protochlamydia</taxon>
    </lineage>
</organism>
<dbReference type="EMBL" id="BX908798">
    <property type="protein sequence ID" value="CAF24071.1"/>
    <property type="molecule type" value="Genomic_DNA"/>
</dbReference>
<dbReference type="Gene3D" id="3.30.710.10">
    <property type="entry name" value="Potassium Channel Kv1.1, Chain A"/>
    <property type="match status" value="1"/>
</dbReference>